<evidence type="ECO:0000313" key="1">
    <source>
        <dbReference type="EMBL" id="KMY32946.1"/>
    </source>
</evidence>
<dbReference type="Proteomes" id="UP000037326">
    <property type="component" value="Unassembled WGS sequence"/>
</dbReference>
<gene>
    <name evidence="1" type="ORF">ACZ11_12770</name>
</gene>
<reference evidence="2" key="1">
    <citation type="submission" date="2015-07" db="EMBL/GenBank/DDBJ databases">
        <authorList>
            <consortium name="Consortium for Microbial Forensics and Genomics (microFORGE)"/>
            <person name="Knight B.M."/>
            <person name="Roberts D.P."/>
            <person name="Lin D."/>
            <person name="Hari K."/>
            <person name="Fletcher J."/>
            <person name="Melcher U."/>
            <person name="Blagden T."/>
            <person name="Winegar R.A."/>
        </authorList>
    </citation>
    <scope>NUCLEOTIDE SEQUENCE [LARGE SCALE GENOMIC DNA]</scope>
    <source>
        <strain evidence="2">DSM 23493</strain>
    </source>
</reference>
<name>A0A0K9FFM3_9BACI</name>
<dbReference type="EMBL" id="LFXJ01000005">
    <property type="protein sequence ID" value="KMY32946.1"/>
    <property type="molecule type" value="Genomic_DNA"/>
</dbReference>
<organism evidence="1 2">
    <name type="scientific">Lysinibacillus xylanilyticus</name>
    <dbReference type="NCBI Taxonomy" id="582475"/>
    <lineage>
        <taxon>Bacteria</taxon>
        <taxon>Bacillati</taxon>
        <taxon>Bacillota</taxon>
        <taxon>Bacilli</taxon>
        <taxon>Bacillales</taxon>
        <taxon>Bacillaceae</taxon>
        <taxon>Lysinibacillus</taxon>
    </lineage>
</organism>
<dbReference type="RefSeq" id="WP_049666598.1">
    <property type="nucleotide sequence ID" value="NZ_LFXJ01000005.1"/>
</dbReference>
<evidence type="ECO:0000313" key="2">
    <source>
        <dbReference type="Proteomes" id="UP000037326"/>
    </source>
</evidence>
<dbReference type="AlphaFoldDB" id="A0A0K9FFM3"/>
<proteinExistence type="predicted"/>
<protein>
    <submittedName>
        <fullName evidence="1">Uncharacterized protein</fullName>
    </submittedName>
</protein>
<comment type="caution">
    <text evidence="1">The sequence shown here is derived from an EMBL/GenBank/DDBJ whole genome shotgun (WGS) entry which is preliminary data.</text>
</comment>
<sequence>MLLDEYEALEKSWGIDLPRAAEVKSLLTTENNARGDGEWFTKYSYSKPIDFTETPFVQLTTQQVAEANNKIENFKIRTIKFRQNEQSVVEVFKTHDIQAAEGDYYFYKARDHGNDTIVLLYKTADKELYKYEWHQ</sequence>
<dbReference type="PATRIC" id="fig|582475.4.peg.2193"/>
<dbReference type="GeneID" id="96599103"/>
<accession>A0A0K9FFM3</accession>